<feature type="coiled-coil region" evidence="2">
    <location>
        <begin position="80"/>
        <end position="107"/>
    </location>
</feature>
<evidence type="ECO:0000256" key="3">
    <source>
        <dbReference type="SAM" id="Phobius"/>
    </source>
</evidence>
<accession>A0ABT7UB35</accession>
<name>A0ABT7UB35_9FIRM</name>
<comment type="caution">
    <text evidence="5">The sequence shown here is derived from an EMBL/GenBank/DDBJ whole genome shotgun (WGS) entry which is preliminary data.</text>
</comment>
<keyword evidence="3" id="KW-0812">Transmembrane</keyword>
<reference evidence="5 6" key="2">
    <citation type="submission" date="2023-06" db="EMBL/GenBank/DDBJ databases">
        <title>Identification and characterization of horizontal gene transfer across gut microbiota members of farm animals based on homology search.</title>
        <authorList>
            <person name="Schwarzerova J."/>
            <person name="Nykrynova M."/>
            <person name="Jureckova K."/>
            <person name="Cejkova D."/>
            <person name="Rychlik I."/>
        </authorList>
    </citation>
    <scope>NUCLEOTIDE SEQUENCE [LARGE SCALE GENOMIC DNA]</scope>
    <source>
        <strain evidence="5 6">ET39</strain>
    </source>
</reference>
<keyword evidence="2" id="KW-0175">Coiled coil</keyword>
<organism evidence="5 6">
    <name type="scientific">Amedibacillus dolichus</name>
    <dbReference type="NCBI Taxonomy" id="31971"/>
    <lineage>
        <taxon>Bacteria</taxon>
        <taxon>Bacillati</taxon>
        <taxon>Bacillota</taxon>
        <taxon>Erysipelotrichia</taxon>
        <taxon>Erysipelotrichales</taxon>
        <taxon>Erysipelotrichaceae</taxon>
        <taxon>Amedibacillus</taxon>
    </lineage>
</organism>
<protein>
    <recommendedName>
        <fullName evidence="4">PpiC domain-containing protein</fullName>
    </recommendedName>
</protein>
<gene>
    <name evidence="5" type="ORF">QUV96_00510</name>
</gene>
<dbReference type="InterPro" id="IPR000297">
    <property type="entry name" value="PPIase_PpiC"/>
</dbReference>
<reference evidence="6" key="1">
    <citation type="submission" date="2023-06" db="EMBL/GenBank/DDBJ databases">
        <title>Identification and characterization of horizontal gene transfer across gut microbiota members of farm animals based on homology search.</title>
        <authorList>
            <person name="Zeman M."/>
            <person name="Kubasova T."/>
            <person name="Jahodarova E."/>
            <person name="Nykrynova M."/>
            <person name="Rychlik I."/>
        </authorList>
    </citation>
    <scope>NUCLEOTIDE SEQUENCE [LARGE SCALE GENOMIC DNA]</scope>
    <source>
        <strain evidence="6">ET39</strain>
    </source>
</reference>
<feature type="transmembrane region" description="Helical" evidence="3">
    <location>
        <begin position="9"/>
        <end position="27"/>
    </location>
</feature>
<dbReference type="Gene3D" id="3.10.50.40">
    <property type="match status" value="1"/>
</dbReference>
<keyword evidence="3" id="KW-0472">Membrane</keyword>
<dbReference type="EMBL" id="JAUDCG010000002">
    <property type="protein sequence ID" value="MDM8156115.1"/>
    <property type="molecule type" value="Genomic_DNA"/>
</dbReference>
<dbReference type="SUPFAM" id="SSF54534">
    <property type="entry name" value="FKBP-like"/>
    <property type="match status" value="1"/>
</dbReference>
<dbReference type="PROSITE" id="PS50198">
    <property type="entry name" value="PPIC_PPIASE_2"/>
    <property type="match status" value="1"/>
</dbReference>
<dbReference type="RefSeq" id="WP_289606588.1">
    <property type="nucleotide sequence ID" value="NZ_JAUDCG010000002.1"/>
</dbReference>
<dbReference type="InterPro" id="IPR046357">
    <property type="entry name" value="PPIase_dom_sf"/>
</dbReference>
<evidence type="ECO:0000256" key="2">
    <source>
        <dbReference type="SAM" id="Coils"/>
    </source>
</evidence>
<evidence type="ECO:0000313" key="5">
    <source>
        <dbReference type="EMBL" id="MDM8156115.1"/>
    </source>
</evidence>
<evidence type="ECO:0000256" key="1">
    <source>
        <dbReference type="PROSITE-ProRule" id="PRU00278"/>
    </source>
</evidence>
<dbReference type="Proteomes" id="UP001529340">
    <property type="component" value="Unassembled WGS sequence"/>
</dbReference>
<evidence type="ECO:0000313" key="6">
    <source>
        <dbReference type="Proteomes" id="UP001529340"/>
    </source>
</evidence>
<keyword evidence="3" id="KW-1133">Transmembrane helix</keyword>
<keyword evidence="1" id="KW-0697">Rotamase</keyword>
<keyword evidence="6" id="KW-1185">Reference proteome</keyword>
<sequence>MLEIIKKNWFVVLIAILLCGFAIYYVWDTTKDFVKGKSVDGQDIIASIDDYDLSADELYDEMSRFSLSQLYYRFRNAVIEQSVTEETDEMKEAAQQLKENLEAQAQTNSSSSADELIASMLNNVGLEDDELDRFCMLAQKESVLQQNYVKEHYDDLMADVESPRILSIIELSVSDVDSLSEDESASMDTIDAALADGTAFADVASEYTQSTISDENGFYGYIDEDTASSTTFTEEMLSAALSLEEGETSEWIHVNSDSGDKVVLIHADVAGKDSLQASEDDNVWSSLASALISRNSTLSSEILFDAADKLEITFTDENMEARLRRFAGLDA</sequence>
<evidence type="ECO:0000259" key="4">
    <source>
        <dbReference type="PROSITE" id="PS50198"/>
    </source>
</evidence>
<proteinExistence type="predicted"/>
<feature type="domain" description="PpiC" evidence="4">
    <location>
        <begin position="163"/>
        <end position="267"/>
    </location>
</feature>
<keyword evidence="1" id="KW-0413">Isomerase</keyword>